<evidence type="ECO:0000313" key="1">
    <source>
        <dbReference type="EMBL" id="KAK3721122.1"/>
    </source>
</evidence>
<name>A0ACC3NRZ8_9PEZI</name>
<accession>A0ACC3NRZ8</accession>
<reference evidence="1" key="1">
    <citation type="submission" date="2023-07" db="EMBL/GenBank/DDBJ databases">
        <title>Black Yeasts Isolated from many extreme environments.</title>
        <authorList>
            <person name="Coleine C."/>
            <person name="Stajich J.E."/>
            <person name="Selbmann L."/>
        </authorList>
    </citation>
    <scope>NUCLEOTIDE SEQUENCE</scope>
    <source>
        <strain evidence="1">CCFEE 5714</strain>
    </source>
</reference>
<protein>
    <submittedName>
        <fullName evidence="1">Uncharacterized protein</fullName>
    </submittedName>
</protein>
<proteinExistence type="predicted"/>
<dbReference type="Proteomes" id="UP001281147">
    <property type="component" value="Unassembled WGS sequence"/>
</dbReference>
<organism evidence="1 2">
    <name type="scientific">Vermiconidia calcicola</name>
    <dbReference type="NCBI Taxonomy" id="1690605"/>
    <lineage>
        <taxon>Eukaryota</taxon>
        <taxon>Fungi</taxon>
        <taxon>Dikarya</taxon>
        <taxon>Ascomycota</taxon>
        <taxon>Pezizomycotina</taxon>
        <taxon>Dothideomycetes</taxon>
        <taxon>Dothideomycetidae</taxon>
        <taxon>Mycosphaerellales</taxon>
        <taxon>Extremaceae</taxon>
        <taxon>Vermiconidia</taxon>
    </lineage>
</organism>
<keyword evidence="2" id="KW-1185">Reference proteome</keyword>
<comment type="caution">
    <text evidence="1">The sequence shown here is derived from an EMBL/GenBank/DDBJ whole genome shotgun (WGS) entry which is preliminary data.</text>
</comment>
<sequence length="372" mass="40574">MSSASRIAGMNRALSAEEFQALGGQVWLTPKVHRTHTDPPAEYMHLLTEAGYIPEQHGSVVRLPDRDGQSYWTGESITSELDTSVAYHEAYFRKLAAGLSLGHEPNTRNPFSSAASTPAPASVASRARTMSAASASTRAATPKVSANQTTGAKNDKHQNVQDALPATPDAVRFKADVDLANGRSTRKKLKKMRQVGEEDRPMLESVSSDAINSTPKAAKTQNIVNLFSDGAIEIPKSIEHNIVDGAFKKMPDTNSIHRQTGMDIMIQARDVVKFGVEYVTSQEGRGEPLPDMSEGQSQRGTSRRRSLEAYVAGGIATLNKRVGKNEESMEGIKQKTKQLEERIDRYGATPGLDHHPASGVNHYGPYIVQQYF</sequence>
<gene>
    <name evidence="1" type="ORF">LTR37_003412</name>
</gene>
<dbReference type="EMBL" id="JAUTXU010000019">
    <property type="protein sequence ID" value="KAK3721122.1"/>
    <property type="molecule type" value="Genomic_DNA"/>
</dbReference>
<evidence type="ECO:0000313" key="2">
    <source>
        <dbReference type="Proteomes" id="UP001281147"/>
    </source>
</evidence>